<evidence type="ECO:0000313" key="4">
    <source>
        <dbReference type="EMBL" id="KAF0325164.1"/>
    </source>
</evidence>
<protein>
    <submittedName>
        <fullName evidence="4">Aldehyde reductase</fullName>
    </submittedName>
</protein>
<feature type="domain" description="NAD-dependent epimerase/dehydratase" evidence="3">
    <location>
        <begin position="12"/>
        <end position="193"/>
    </location>
</feature>
<dbReference type="InterPro" id="IPR001509">
    <property type="entry name" value="Epimerase_deHydtase"/>
</dbReference>
<evidence type="ECO:0000313" key="5">
    <source>
        <dbReference type="Proteomes" id="UP000434172"/>
    </source>
</evidence>
<dbReference type="PANTHER" id="PTHR10366">
    <property type="entry name" value="NAD DEPENDENT EPIMERASE/DEHYDRATASE"/>
    <property type="match status" value="1"/>
</dbReference>
<sequence>MANLAVPKGSTVLVTGVNGLLGSHVAKQFLESGYKVRGTVRNPEKVAWLPAAFEKQFGQGNFELVQVSDMAAEGAFDEATKGVAVVVHTASIMTLDPNPNNVIPVAIKGALTALKSAYAQPSVKRFVFTSSSAAAGPKDDSPDSVITEDNWNENAVNIAWADPPYSPERSGAVYAASKTQAEQEVWKYHKEHRSERLDLVVNTVLPNFNFGGSIDAVNQGFPSSSGLPVILYNGKIAGVHRVISEQYFIDNDDTGRLHVAGAILEHVKDQRIFGLAHTFSWDSILEIFRNNEPGKKFPENFSNEPSQHPVEARDKAEQYLRELGRTGWTSLEESILETVKGINEAGDKLQFESYSRMGPRKDTDAAAKSA</sequence>
<dbReference type="Gene3D" id="3.40.50.720">
    <property type="entry name" value="NAD(P)-binding Rossmann-like Domain"/>
    <property type="match status" value="1"/>
</dbReference>
<dbReference type="AlphaFoldDB" id="A0A8H3ZMA7"/>
<dbReference type="OrthoDB" id="2735536at2759"/>
<dbReference type="GO" id="GO:0016616">
    <property type="term" value="F:oxidoreductase activity, acting on the CH-OH group of donors, NAD or NADP as acceptor"/>
    <property type="evidence" value="ECO:0007669"/>
    <property type="project" value="TreeGrafter"/>
</dbReference>
<organism evidence="4 5">
    <name type="scientific">Colletotrichum asianum</name>
    <dbReference type="NCBI Taxonomy" id="702518"/>
    <lineage>
        <taxon>Eukaryota</taxon>
        <taxon>Fungi</taxon>
        <taxon>Dikarya</taxon>
        <taxon>Ascomycota</taxon>
        <taxon>Pezizomycotina</taxon>
        <taxon>Sordariomycetes</taxon>
        <taxon>Hypocreomycetidae</taxon>
        <taxon>Glomerellales</taxon>
        <taxon>Glomerellaceae</taxon>
        <taxon>Colletotrichum</taxon>
        <taxon>Colletotrichum gloeosporioides species complex</taxon>
    </lineage>
</organism>
<dbReference type="PANTHER" id="PTHR10366:SF562">
    <property type="entry name" value="ALDEHYDE REDUCTASE II (AFU_ORTHOLOGUE AFUA_1G11360)"/>
    <property type="match status" value="1"/>
</dbReference>
<comment type="similarity">
    <text evidence="2">Belongs to the NAD(P)-dependent epimerase/dehydratase family. Dihydroflavonol-4-reductase subfamily.</text>
</comment>
<proteinExistence type="inferred from homology"/>
<dbReference type="InterPro" id="IPR036291">
    <property type="entry name" value="NAD(P)-bd_dom_sf"/>
</dbReference>
<dbReference type="EMBL" id="WOWK01000038">
    <property type="protein sequence ID" value="KAF0325164.1"/>
    <property type="molecule type" value="Genomic_DNA"/>
</dbReference>
<dbReference type="Pfam" id="PF01370">
    <property type="entry name" value="Epimerase"/>
    <property type="match status" value="1"/>
</dbReference>
<dbReference type="SUPFAM" id="SSF51735">
    <property type="entry name" value="NAD(P)-binding Rossmann-fold domains"/>
    <property type="match status" value="1"/>
</dbReference>
<accession>A0A8H3ZMA7</accession>
<evidence type="ECO:0000256" key="1">
    <source>
        <dbReference type="ARBA" id="ARBA00023002"/>
    </source>
</evidence>
<evidence type="ECO:0000259" key="3">
    <source>
        <dbReference type="Pfam" id="PF01370"/>
    </source>
</evidence>
<keyword evidence="5" id="KW-1185">Reference proteome</keyword>
<gene>
    <name evidence="4" type="ORF">GQ607_007491</name>
</gene>
<name>A0A8H3ZMA7_9PEZI</name>
<reference evidence="4 5" key="1">
    <citation type="submission" date="2019-12" db="EMBL/GenBank/DDBJ databases">
        <title>A genome sequence resource for the geographically widespread anthracnose pathogen Colletotrichum asianum.</title>
        <authorList>
            <person name="Meng Y."/>
        </authorList>
    </citation>
    <scope>NUCLEOTIDE SEQUENCE [LARGE SCALE GENOMIC DNA]</scope>
    <source>
        <strain evidence="4 5">ICMP 18580</strain>
    </source>
</reference>
<comment type="caution">
    <text evidence="4">The sequence shown here is derived from an EMBL/GenBank/DDBJ whole genome shotgun (WGS) entry which is preliminary data.</text>
</comment>
<keyword evidence="1" id="KW-0560">Oxidoreductase</keyword>
<dbReference type="Proteomes" id="UP000434172">
    <property type="component" value="Unassembled WGS sequence"/>
</dbReference>
<dbReference type="InterPro" id="IPR050425">
    <property type="entry name" value="NAD(P)_dehydrat-like"/>
</dbReference>
<evidence type="ECO:0000256" key="2">
    <source>
        <dbReference type="ARBA" id="ARBA00023445"/>
    </source>
</evidence>